<evidence type="ECO:0000256" key="9">
    <source>
        <dbReference type="ARBA" id="ARBA00032349"/>
    </source>
</evidence>
<dbReference type="Gene3D" id="1.10.8.870">
    <property type="entry name" value="Alpha-glycerophosphate oxidase, cap domain"/>
    <property type="match status" value="1"/>
</dbReference>
<dbReference type="PANTHER" id="PTHR11985">
    <property type="entry name" value="GLYCEROL-3-PHOSPHATE DEHYDROGENASE"/>
    <property type="match status" value="1"/>
</dbReference>
<evidence type="ECO:0000256" key="2">
    <source>
        <dbReference type="ARBA" id="ARBA00007330"/>
    </source>
</evidence>
<dbReference type="GO" id="GO:0006071">
    <property type="term" value="P:glycerol metabolic process"/>
    <property type="evidence" value="ECO:0007669"/>
    <property type="project" value="UniProtKB-KW"/>
</dbReference>
<dbReference type="Gene3D" id="3.50.50.60">
    <property type="entry name" value="FAD/NAD(P)-binding domain"/>
    <property type="match status" value="2"/>
</dbReference>
<keyword evidence="7" id="KW-0274">FAD</keyword>
<dbReference type="PRINTS" id="PR01001">
    <property type="entry name" value="FADG3PDH"/>
</dbReference>
<evidence type="ECO:0000256" key="8">
    <source>
        <dbReference type="ARBA" id="ARBA00023002"/>
    </source>
</evidence>
<evidence type="ECO:0000313" key="13">
    <source>
        <dbReference type="EMBL" id="KRL14602.1"/>
    </source>
</evidence>
<dbReference type="EC" id="1.1.3.21" evidence="3"/>
<evidence type="ECO:0000256" key="3">
    <source>
        <dbReference type="ARBA" id="ARBA00013104"/>
    </source>
</evidence>
<dbReference type="Pfam" id="PF16901">
    <property type="entry name" value="DAO_C"/>
    <property type="match status" value="1"/>
</dbReference>
<dbReference type="EMBL" id="AZEC01000001">
    <property type="protein sequence ID" value="KRL14602.1"/>
    <property type="molecule type" value="Genomic_DNA"/>
</dbReference>
<evidence type="ECO:0000256" key="5">
    <source>
        <dbReference type="ARBA" id="ARBA00022630"/>
    </source>
</evidence>
<keyword evidence="5" id="KW-0285">Flavoprotein</keyword>
<dbReference type="GO" id="GO:0004369">
    <property type="term" value="F:glycerol-3-phosphate oxidase activity"/>
    <property type="evidence" value="ECO:0007669"/>
    <property type="project" value="UniProtKB-EC"/>
</dbReference>
<dbReference type="InterPro" id="IPR038299">
    <property type="entry name" value="DAO_C_sf"/>
</dbReference>
<evidence type="ECO:0000256" key="10">
    <source>
        <dbReference type="ARBA" id="ARBA00049503"/>
    </source>
</evidence>
<gene>
    <name evidence="13" type="ORF">FD09_GL000255</name>
</gene>
<dbReference type="PROSITE" id="PS00977">
    <property type="entry name" value="FAD_G3PDH_1"/>
    <property type="match status" value="1"/>
</dbReference>
<organism evidence="13 14">
    <name type="scientific">Schleiferilactobacillus perolens DSM 12744</name>
    <dbReference type="NCBI Taxonomy" id="1423792"/>
    <lineage>
        <taxon>Bacteria</taxon>
        <taxon>Bacillati</taxon>
        <taxon>Bacillota</taxon>
        <taxon>Bacilli</taxon>
        <taxon>Lactobacillales</taxon>
        <taxon>Lactobacillaceae</taxon>
        <taxon>Schleiferilactobacillus</taxon>
    </lineage>
</organism>
<dbReference type="InterPro" id="IPR036188">
    <property type="entry name" value="FAD/NAD-bd_sf"/>
</dbReference>
<evidence type="ECO:0000256" key="4">
    <source>
        <dbReference type="ARBA" id="ARBA00021658"/>
    </source>
</evidence>
<feature type="domain" description="FAD dependent oxidoreductase" evidence="11">
    <location>
        <begin position="21"/>
        <end position="352"/>
    </location>
</feature>
<protein>
    <recommendedName>
        <fullName evidence="4">Alpha-glycerophosphate oxidase</fullName>
        <ecNumber evidence="3">1.1.3.21</ecNumber>
    </recommendedName>
    <alternativeName>
        <fullName evidence="9">Glycerol-3-phosphate oxidase</fullName>
    </alternativeName>
</protein>
<comment type="catalytic activity">
    <reaction evidence="10">
        <text>sn-glycerol 3-phosphate + O2 = dihydroxyacetone phosphate + H2O2</text>
        <dbReference type="Rhea" id="RHEA:18369"/>
        <dbReference type="ChEBI" id="CHEBI:15379"/>
        <dbReference type="ChEBI" id="CHEBI:16240"/>
        <dbReference type="ChEBI" id="CHEBI:57597"/>
        <dbReference type="ChEBI" id="CHEBI:57642"/>
        <dbReference type="EC" id="1.1.3.21"/>
    </reaction>
</comment>
<dbReference type="PATRIC" id="fig|1423792.3.peg.259"/>
<comment type="cofactor">
    <cofactor evidence="1">
        <name>FAD</name>
        <dbReference type="ChEBI" id="CHEBI:57692"/>
    </cofactor>
</comment>
<keyword evidence="6" id="KW-0319">Glycerol metabolism</keyword>
<dbReference type="RefSeq" id="WP_057817450.1">
    <property type="nucleotide sequence ID" value="NZ_AZEC01000001.1"/>
</dbReference>
<name>A0A0R1NAL1_9LACO</name>
<dbReference type="InterPro" id="IPR006076">
    <property type="entry name" value="FAD-dep_OxRdtase"/>
</dbReference>
<evidence type="ECO:0000259" key="11">
    <source>
        <dbReference type="Pfam" id="PF01266"/>
    </source>
</evidence>
<evidence type="ECO:0000256" key="1">
    <source>
        <dbReference type="ARBA" id="ARBA00001974"/>
    </source>
</evidence>
<dbReference type="InterPro" id="IPR000447">
    <property type="entry name" value="G3P_DH_FAD-dep"/>
</dbReference>
<accession>A0A0R1NAL1</accession>
<proteinExistence type="inferred from homology"/>
<evidence type="ECO:0000259" key="12">
    <source>
        <dbReference type="Pfam" id="PF16901"/>
    </source>
</evidence>
<keyword evidence="8" id="KW-0560">Oxidoreductase</keyword>
<comment type="caution">
    <text evidence="13">The sequence shown here is derived from an EMBL/GenBank/DDBJ whole genome shotgun (WGS) entry which is preliminary data.</text>
</comment>
<evidence type="ECO:0000313" key="14">
    <source>
        <dbReference type="Proteomes" id="UP000051330"/>
    </source>
</evidence>
<reference evidence="13 14" key="1">
    <citation type="journal article" date="2015" name="Genome Announc.">
        <title>Expanding the biotechnology potential of lactobacilli through comparative genomics of 213 strains and associated genera.</title>
        <authorList>
            <person name="Sun Z."/>
            <person name="Harris H.M."/>
            <person name="McCann A."/>
            <person name="Guo C."/>
            <person name="Argimon S."/>
            <person name="Zhang W."/>
            <person name="Yang X."/>
            <person name="Jeffery I.B."/>
            <person name="Cooney J.C."/>
            <person name="Kagawa T.F."/>
            <person name="Liu W."/>
            <person name="Song Y."/>
            <person name="Salvetti E."/>
            <person name="Wrobel A."/>
            <person name="Rasinkangas P."/>
            <person name="Parkhill J."/>
            <person name="Rea M.C."/>
            <person name="O'Sullivan O."/>
            <person name="Ritari J."/>
            <person name="Douillard F.P."/>
            <person name="Paul Ross R."/>
            <person name="Yang R."/>
            <person name="Briner A.E."/>
            <person name="Felis G.E."/>
            <person name="de Vos W.M."/>
            <person name="Barrangou R."/>
            <person name="Klaenhammer T.R."/>
            <person name="Caufield P.W."/>
            <person name="Cui Y."/>
            <person name="Zhang H."/>
            <person name="O'Toole P.W."/>
        </authorList>
    </citation>
    <scope>NUCLEOTIDE SEQUENCE [LARGE SCALE GENOMIC DNA]</scope>
    <source>
        <strain evidence="13 14">DSM 12744</strain>
    </source>
</reference>
<evidence type="ECO:0000256" key="6">
    <source>
        <dbReference type="ARBA" id="ARBA00022798"/>
    </source>
</evidence>
<dbReference type="SUPFAM" id="SSF51905">
    <property type="entry name" value="FAD/NAD(P)-binding domain"/>
    <property type="match status" value="1"/>
</dbReference>
<dbReference type="AlphaFoldDB" id="A0A0R1NAL1"/>
<dbReference type="Gene3D" id="3.30.9.10">
    <property type="entry name" value="D-Amino Acid Oxidase, subunit A, domain 2"/>
    <property type="match status" value="1"/>
</dbReference>
<dbReference type="Pfam" id="PF01266">
    <property type="entry name" value="DAO"/>
    <property type="match status" value="1"/>
</dbReference>
<dbReference type="InterPro" id="IPR031656">
    <property type="entry name" value="DAO_C"/>
</dbReference>
<dbReference type="GO" id="GO:0004368">
    <property type="term" value="F:glycerol-3-phosphate dehydrogenase (quinone) activity"/>
    <property type="evidence" value="ECO:0007669"/>
    <property type="project" value="InterPro"/>
</dbReference>
<dbReference type="PANTHER" id="PTHR11985:SF35">
    <property type="entry name" value="ANAEROBIC GLYCEROL-3-PHOSPHATE DEHYDROGENASE SUBUNIT A"/>
    <property type="match status" value="1"/>
</dbReference>
<sequence>MAFSKNTRTQTLETLKHTDLDLLIVGGGITGAGVAIQAAASGVKTGLIEMQDFAEGTSSRSTKLVHGGIRYLKTFDVGVVSDTVKERAVVQGIAPHIPRPFPMLMPIYDEPGSTFDMFSVKIAMNLYDQLADVEGSQYANYTVTRDEVLQREPHLEKTGLQGGGVYLDYVNNDARLVIENIKEADELGASVASHVQATGVIYNDAGQVAGLHVKDLLTDEEFDIHAKLVINTTGPWSDKFKALDNKGSQAPTLRPTKGVHLVVDGSRLPVPQPTYLDTGLNDGRMFFVVPREGKTYFGTTDTDYTGDYEHPRVEQEDLDYLLKVINTRYPEAHITIDDIQASWAGLRPLIANNSSSDYNGGGADKGKVSDESFDALIKTVDAYEDKTATRQDVERAISKLETAHAEAAGPTASQVSRGSSLHQAPDGMITLSGGKITDYRKMAAGALALIRRLLAEKFHVETKDIDSKTLQVSGGHFDPTNVYDTISFYTRIAMDAGLPEEDAKDLANRFGSNTSRVVTYVQDGAAPGLSLKETISLRYSINEEMTLNPVDYLLRRTNAILFHAETLPALKQPVIDEMARLLDWDADEKASEMSRLDAAIAESELTYLKQADTPAAIR</sequence>
<feature type="domain" description="Alpha-glycerophosphate oxidase C-terminal" evidence="12">
    <location>
        <begin position="468"/>
        <end position="589"/>
    </location>
</feature>
<evidence type="ECO:0000256" key="7">
    <source>
        <dbReference type="ARBA" id="ARBA00022827"/>
    </source>
</evidence>
<dbReference type="OrthoDB" id="9766796at2"/>
<dbReference type="STRING" id="1423792.FD09_GL000255"/>
<dbReference type="SUPFAM" id="SSF54373">
    <property type="entry name" value="FAD-linked reductases, C-terminal domain"/>
    <property type="match status" value="1"/>
</dbReference>
<comment type="similarity">
    <text evidence="2">Belongs to the FAD-dependent glycerol-3-phosphate dehydrogenase family.</text>
</comment>
<dbReference type="GO" id="GO:0046168">
    <property type="term" value="P:glycerol-3-phosphate catabolic process"/>
    <property type="evidence" value="ECO:0007669"/>
    <property type="project" value="TreeGrafter"/>
</dbReference>
<keyword evidence="14" id="KW-1185">Reference proteome</keyword>
<dbReference type="Proteomes" id="UP000051330">
    <property type="component" value="Unassembled WGS sequence"/>
</dbReference>
<dbReference type="NCBIfam" id="NF033461">
    <property type="entry name" value="glycerol3P_ox_1"/>
    <property type="match status" value="1"/>
</dbReference>